<keyword evidence="2" id="KW-1185">Reference proteome</keyword>
<dbReference type="OrthoDB" id="7777654at2759"/>
<dbReference type="AlphaFoldDB" id="A0A2V3IU19"/>
<dbReference type="Gene3D" id="3.50.50.60">
    <property type="entry name" value="FAD/NAD(P)-binding domain"/>
    <property type="match status" value="2"/>
</dbReference>
<dbReference type="GO" id="GO:0016116">
    <property type="term" value="P:carotenoid metabolic process"/>
    <property type="evidence" value="ECO:0007669"/>
    <property type="project" value="InterPro"/>
</dbReference>
<dbReference type="Pfam" id="PF13450">
    <property type="entry name" value="NAD_binding_8"/>
    <property type="match status" value="1"/>
</dbReference>
<gene>
    <name evidence="1" type="ORF">BWQ96_04607</name>
</gene>
<dbReference type="Proteomes" id="UP000247409">
    <property type="component" value="Unassembled WGS sequence"/>
</dbReference>
<dbReference type="STRING" id="448386.A0A2V3IU19"/>
<sequence>MLSNALTFLAPFVTPPVTLTSFTSSKCIPSIPTDRHNIHSHARRNLITSSSRKKLSMRYDPELHGSTHDVIIIGSGFGGLCAAAMLTAYGHRPLLLESHYSPGGVAHGFTVKAAQGDFHFDTGPSFFCALDTPRSLNPLKQALDAVGEHVPSVSYPSFCIDDLKIGTVTVSENEERTLRSVRRLAGAEAAHQLRRVYDVMRDIHSNMDVPAIALRGDWKAFPILSRRWAMNMLSLLPYVGDVTRPVGDILQRMKVTHPFVKRILDTEAFLLSGLKTDGTITAEIAFMVGERCKPGAMQYPVGGASAIVDALVRGIQRKGGIIRLKSHVQRILVEDGVAVGVDLKSGERMFAKHVFSNASLWDTVNYLLPAEALPSAYRRKALQTPLVESFVHAHMAIPAEGLDDIIGHHAVIIDSDKDIALPGNTVMISIPTVWSPDLAPEGWHIVHCYTLEHYDKWPSLRKNREQYEAAKKRAAEPLFTAVRHVIPDLDERLLHHDAFVKLGSPLTHERFNRRYKGTYGAAIAAGKDEFEWPGDIPIKNLKRCSDSTFPGIGVPSSAAAGIIAANEIVGIREHLKIIDKVFPPR</sequence>
<protein>
    <submittedName>
        <fullName evidence="1">Prolycopene isomerase 1, chloroplastic</fullName>
    </submittedName>
</protein>
<evidence type="ECO:0000313" key="2">
    <source>
        <dbReference type="Proteomes" id="UP000247409"/>
    </source>
</evidence>
<dbReference type="PANTHER" id="PTHR46313:SF3">
    <property type="entry name" value="PROLYCOPENE ISOMERASE, CHLOROPLASTIC"/>
    <property type="match status" value="1"/>
</dbReference>
<keyword evidence="1" id="KW-0413">Isomerase</keyword>
<dbReference type="InterPro" id="IPR045892">
    <property type="entry name" value="CrtISO-like"/>
</dbReference>
<accession>A0A2V3IU19</accession>
<evidence type="ECO:0000313" key="1">
    <source>
        <dbReference type="EMBL" id="PXF45602.1"/>
    </source>
</evidence>
<proteinExistence type="predicted"/>
<dbReference type="InterPro" id="IPR036188">
    <property type="entry name" value="FAD/NAD-bd_sf"/>
</dbReference>
<name>A0A2V3IU19_9FLOR</name>
<reference evidence="1 2" key="1">
    <citation type="journal article" date="2018" name="Mol. Biol. Evol.">
        <title>Analysis of the draft genome of the red seaweed Gracilariopsis chorda provides insights into genome size evolution in Rhodophyta.</title>
        <authorList>
            <person name="Lee J."/>
            <person name="Yang E.C."/>
            <person name="Graf L."/>
            <person name="Yang J.H."/>
            <person name="Qiu H."/>
            <person name="Zel Zion U."/>
            <person name="Chan C.X."/>
            <person name="Stephens T.G."/>
            <person name="Weber A.P.M."/>
            <person name="Boo G.H."/>
            <person name="Boo S.M."/>
            <person name="Kim K.M."/>
            <person name="Shin Y."/>
            <person name="Jung M."/>
            <person name="Lee S.J."/>
            <person name="Yim H.S."/>
            <person name="Lee J.H."/>
            <person name="Bhattacharya D."/>
            <person name="Yoon H.S."/>
        </authorList>
    </citation>
    <scope>NUCLEOTIDE SEQUENCE [LARGE SCALE GENOMIC DNA]</scope>
    <source>
        <strain evidence="1 2">SKKU-2015</strain>
        <tissue evidence="1">Whole body</tissue>
    </source>
</reference>
<organism evidence="1 2">
    <name type="scientific">Gracilariopsis chorda</name>
    <dbReference type="NCBI Taxonomy" id="448386"/>
    <lineage>
        <taxon>Eukaryota</taxon>
        <taxon>Rhodophyta</taxon>
        <taxon>Florideophyceae</taxon>
        <taxon>Rhodymeniophycidae</taxon>
        <taxon>Gracilariales</taxon>
        <taxon>Gracilariaceae</taxon>
        <taxon>Gracilariopsis</taxon>
    </lineage>
</organism>
<dbReference type="PANTHER" id="PTHR46313">
    <property type="match status" value="1"/>
</dbReference>
<dbReference type="GO" id="GO:0016853">
    <property type="term" value="F:isomerase activity"/>
    <property type="evidence" value="ECO:0007669"/>
    <property type="project" value="UniProtKB-KW"/>
</dbReference>
<dbReference type="SUPFAM" id="SSF51905">
    <property type="entry name" value="FAD/NAD(P)-binding domain"/>
    <property type="match status" value="1"/>
</dbReference>
<comment type="caution">
    <text evidence="1">The sequence shown here is derived from an EMBL/GenBank/DDBJ whole genome shotgun (WGS) entry which is preliminary data.</text>
</comment>
<dbReference type="EMBL" id="NBIV01000056">
    <property type="protein sequence ID" value="PXF45602.1"/>
    <property type="molecule type" value="Genomic_DNA"/>
</dbReference>